<dbReference type="EMBL" id="DVOO01000016">
    <property type="protein sequence ID" value="HIV25433.1"/>
    <property type="molecule type" value="Genomic_DNA"/>
</dbReference>
<protein>
    <submittedName>
        <fullName evidence="3">MoxR family ATPase</fullName>
    </submittedName>
</protein>
<dbReference type="Proteomes" id="UP000824169">
    <property type="component" value="Unassembled WGS sequence"/>
</dbReference>
<dbReference type="SUPFAM" id="SSF52540">
    <property type="entry name" value="P-loop containing nucleoside triphosphate hydrolases"/>
    <property type="match status" value="1"/>
</dbReference>
<dbReference type="InterPro" id="IPR011703">
    <property type="entry name" value="ATPase_AAA-3"/>
</dbReference>
<dbReference type="Pfam" id="PF17863">
    <property type="entry name" value="AAA_lid_2"/>
    <property type="match status" value="1"/>
</dbReference>
<name>A0A9D1P4H3_9FIRM</name>
<dbReference type="Gene3D" id="1.10.8.80">
    <property type="entry name" value="Magnesium chelatase subunit I, C-Terminal domain"/>
    <property type="match status" value="1"/>
</dbReference>
<accession>A0A9D1P4H3</accession>
<proteinExistence type="predicted"/>
<reference evidence="3" key="1">
    <citation type="submission" date="2020-10" db="EMBL/GenBank/DDBJ databases">
        <authorList>
            <person name="Gilroy R."/>
        </authorList>
    </citation>
    <scope>NUCLEOTIDE SEQUENCE</scope>
    <source>
        <strain evidence="3">CHK188-20938</strain>
    </source>
</reference>
<dbReference type="AlphaFoldDB" id="A0A9D1P4H3"/>
<dbReference type="GO" id="GO:0005524">
    <property type="term" value="F:ATP binding"/>
    <property type="evidence" value="ECO:0007669"/>
    <property type="project" value="InterPro"/>
</dbReference>
<dbReference type="Gene3D" id="3.40.50.300">
    <property type="entry name" value="P-loop containing nucleotide triphosphate hydrolases"/>
    <property type="match status" value="1"/>
</dbReference>
<evidence type="ECO:0000259" key="2">
    <source>
        <dbReference type="Pfam" id="PF17863"/>
    </source>
</evidence>
<dbReference type="InterPro" id="IPR050764">
    <property type="entry name" value="CbbQ/NirQ/NorQ/GpvN"/>
</dbReference>
<sequence length="306" mass="34092">MTMQEIRKAVIGKDACIFKVMMAVLAGGHILLEDIPGVGKTTMAMAFSKAMELQQKRVQFTPDVLPADITGFSMYQKETGRFVYQPGAAMCNLLLADEINRTSPKTQSALLEVMEEGRVSVDGVSRPVPDPFIVIATENPFGSAGTQMLPESQVDRFMICISMGYPDMKAEIEIVKGNVSHSGEREVHPVMNGAELLEMRKIVENLFVHDVLYQYIGKLVQATRQHEMIDLGLSPRGTISITRMAKARAFLMGRTYVIPEDITEVYPDVSVHRIRLSAKARVNHTTAKTVLEEILTQIPRPTVRRK</sequence>
<dbReference type="Pfam" id="PF07726">
    <property type="entry name" value="AAA_3"/>
    <property type="match status" value="1"/>
</dbReference>
<organism evidence="3 4">
    <name type="scientific">Candidatus Scatomonas pullistercoris</name>
    <dbReference type="NCBI Taxonomy" id="2840920"/>
    <lineage>
        <taxon>Bacteria</taxon>
        <taxon>Bacillati</taxon>
        <taxon>Bacillota</taxon>
        <taxon>Clostridia</taxon>
        <taxon>Lachnospirales</taxon>
        <taxon>Lachnospiraceae</taxon>
        <taxon>Lachnospiraceae incertae sedis</taxon>
        <taxon>Candidatus Scatomonas</taxon>
    </lineage>
</organism>
<comment type="caution">
    <text evidence="3">The sequence shown here is derived from an EMBL/GenBank/DDBJ whole genome shotgun (WGS) entry which is preliminary data.</text>
</comment>
<evidence type="ECO:0000313" key="3">
    <source>
        <dbReference type="EMBL" id="HIV25433.1"/>
    </source>
</evidence>
<dbReference type="PANTHER" id="PTHR42759">
    <property type="entry name" value="MOXR FAMILY PROTEIN"/>
    <property type="match status" value="1"/>
</dbReference>
<reference evidence="3" key="2">
    <citation type="journal article" date="2021" name="PeerJ">
        <title>Extensive microbial diversity within the chicken gut microbiome revealed by metagenomics and culture.</title>
        <authorList>
            <person name="Gilroy R."/>
            <person name="Ravi A."/>
            <person name="Getino M."/>
            <person name="Pursley I."/>
            <person name="Horton D.L."/>
            <person name="Alikhan N.F."/>
            <person name="Baker D."/>
            <person name="Gharbi K."/>
            <person name="Hall N."/>
            <person name="Watson M."/>
            <person name="Adriaenssens E.M."/>
            <person name="Foster-Nyarko E."/>
            <person name="Jarju S."/>
            <person name="Secka A."/>
            <person name="Antonio M."/>
            <person name="Oren A."/>
            <person name="Chaudhuri R.R."/>
            <person name="La Ragione R."/>
            <person name="Hildebrand F."/>
            <person name="Pallen M.J."/>
        </authorList>
    </citation>
    <scope>NUCLEOTIDE SEQUENCE</scope>
    <source>
        <strain evidence="3">CHK188-20938</strain>
    </source>
</reference>
<dbReference type="CDD" id="cd00009">
    <property type="entry name" value="AAA"/>
    <property type="match status" value="1"/>
</dbReference>
<dbReference type="InterPro" id="IPR027417">
    <property type="entry name" value="P-loop_NTPase"/>
</dbReference>
<dbReference type="PIRSF" id="PIRSF002849">
    <property type="entry name" value="AAA_ATPase_chaperone_MoxR_prd"/>
    <property type="match status" value="1"/>
</dbReference>
<dbReference type="InterPro" id="IPR041628">
    <property type="entry name" value="ChlI/MoxR_AAA_lid"/>
</dbReference>
<gene>
    <name evidence="3" type="ORF">IAB71_06545</name>
</gene>
<evidence type="ECO:0000313" key="4">
    <source>
        <dbReference type="Proteomes" id="UP000824169"/>
    </source>
</evidence>
<feature type="domain" description="ATPase AAA-3" evidence="1">
    <location>
        <begin position="29"/>
        <end position="159"/>
    </location>
</feature>
<dbReference type="GO" id="GO:0016887">
    <property type="term" value="F:ATP hydrolysis activity"/>
    <property type="evidence" value="ECO:0007669"/>
    <property type="project" value="InterPro"/>
</dbReference>
<evidence type="ECO:0000259" key="1">
    <source>
        <dbReference type="Pfam" id="PF07726"/>
    </source>
</evidence>
<feature type="domain" description="ChlI/MoxR AAA lid" evidence="2">
    <location>
        <begin position="221"/>
        <end position="294"/>
    </location>
</feature>
<dbReference type="PANTHER" id="PTHR42759:SF5">
    <property type="entry name" value="METHANOL DEHYDROGENASE REGULATOR"/>
    <property type="match status" value="1"/>
</dbReference>